<evidence type="ECO:0000313" key="7">
    <source>
        <dbReference type="EMBL" id="RAR86548.1"/>
    </source>
</evidence>
<evidence type="ECO:0000313" key="8">
    <source>
        <dbReference type="Proteomes" id="UP000248856"/>
    </source>
</evidence>
<dbReference type="PANTHER" id="PTHR30096:SF0">
    <property type="entry name" value="4,5-DOPA DIOXYGENASE EXTRADIOL-LIKE PROTEIN"/>
    <property type="match status" value="1"/>
</dbReference>
<accession>A0A328ZK68</accession>
<keyword evidence="4" id="KW-0862">Zinc</keyword>
<keyword evidence="7" id="KW-0223">Dioxygenase</keyword>
<dbReference type="CDD" id="cd07363">
    <property type="entry name" value="45_DOPA_Dioxygenase"/>
    <property type="match status" value="1"/>
</dbReference>
<evidence type="ECO:0000256" key="5">
    <source>
        <dbReference type="ARBA" id="ARBA00023002"/>
    </source>
</evidence>
<comment type="similarity">
    <text evidence="2">Belongs to the DODA-type extradiol aromatic ring-opening dioxygenase family.</text>
</comment>
<dbReference type="InterPro" id="IPR004183">
    <property type="entry name" value="Xdiol_dOase_suB"/>
</dbReference>
<dbReference type="RefSeq" id="WP_111875333.1">
    <property type="nucleotide sequence ID" value="NZ_QLTA01000001.1"/>
</dbReference>
<dbReference type="AlphaFoldDB" id="A0A328ZK68"/>
<dbReference type="Pfam" id="PF02900">
    <property type="entry name" value="LigB"/>
    <property type="match status" value="1"/>
</dbReference>
<dbReference type="GO" id="GO:0016702">
    <property type="term" value="F:oxidoreductase activity, acting on single donors with incorporation of molecular oxygen, incorporation of two atoms of oxygen"/>
    <property type="evidence" value="ECO:0007669"/>
    <property type="project" value="UniProtKB-ARBA"/>
</dbReference>
<reference evidence="7 8" key="1">
    <citation type="submission" date="2018-06" db="EMBL/GenBank/DDBJ databases">
        <title>Genomic Encyclopedia of Archaeal and Bacterial Type Strains, Phase II (KMG-II): from individual species to whole genera.</title>
        <authorList>
            <person name="Goeker M."/>
        </authorList>
    </citation>
    <scope>NUCLEOTIDE SEQUENCE [LARGE SCALE GENOMIC DNA]</scope>
    <source>
        <strain evidence="7 8">CFPB 3232</strain>
    </source>
</reference>
<dbReference type="GO" id="GO:0008198">
    <property type="term" value="F:ferrous iron binding"/>
    <property type="evidence" value="ECO:0007669"/>
    <property type="project" value="InterPro"/>
</dbReference>
<dbReference type="OrthoDB" id="9790889at2"/>
<protein>
    <submittedName>
        <fullName evidence="7">Aromatic ring-opening dioxygenase catalytic subunit (LigB family)</fullName>
    </submittedName>
</protein>
<proteinExistence type="inferred from homology"/>
<dbReference type="PANTHER" id="PTHR30096">
    <property type="entry name" value="4,5-DOPA DIOXYGENASE EXTRADIOL-LIKE PROTEIN"/>
    <property type="match status" value="1"/>
</dbReference>
<dbReference type="SUPFAM" id="SSF53213">
    <property type="entry name" value="LigB-like"/>
    <property type="match status" value="1"/>
</dbReference>
<evidence type="ECO:0000259" key="6">
    <source>
        <dbReference type="Pfam" id="PF02900"/>
    </source>
</evidence>
<evidence type="ECO:0000256" key="3">
    <source>
        <dbReference type="ARBA" id="ARBA00022723"/>
    </source>
</evidence>
<feature type="domain" description="Extradiol ring-cleavage dioxygenase class III enzyme subunit B" evidence="6">
    <location>
        <begin position="13"/>
        <end position="258"/>
    </location>
</feature>
<comment type="cofactor">
    <cofactor evidence="1">
        <name>Zn(2+)</name>
        <dbReference type="ChEBI" id="CHEBI:29105"/>
    </cofactor>
</comment>
<sequence>MPHPSAPLLPTYFLSHGGGPWPYVPEMRRAMQVLEQSLQDIPRQIGTRPEAVLVVSGHWEDEAFAVMASPRPPMVYDYYGFPPHTYEVRYPAPGAPALAGRIAALIAAAGLPTRLDAERGFDHGTFAPLQVMYPAADVPVIQVSLQRDLDPAQHLALGRALAPLRGEGVLIVGSGLSYHNLRRFGEAGRAPSAAFDQWLQDTLVHGDAAGRAARLMAWDSAPAARLAHPREDHLVPLMVAAGAAESEPARCVYHEEGIFGGVTASSFRFGPGL</sequence>
<evidence type="ECO:0000256" key="2">
    <source>
        <dbReference type="ARBA" id="ARBA00007581"/>
    </source>
</evidence>
<keyword evidence="3" id="KW-0479">Metal-binding</keyword>
<dbReference type="InterPro" id="IPR014436">
    <property type="entry name" value="Extradiol_dOase_DODA"/>
</dbReference>
<organism evidence="7 8">
    <name type="scientific">Paracidovorax anthurii</name>
    <dbReference type="NCBI Taxonomy" id="78229"/>
    <lineage>
        <taxon>Bacteria</taxon>
        <taxon>Pseudomonadati</taxon>
        <taxon>Pseudomonadota</taxon>
        <taxon>Betaproteobacteria</taxon>
        <taxon>Burkholderiales</taxon>
        <taxon>Comamonadaceae</taxon>
        <taxon>Paracidovorax</taxon>
    </lineage>
</organism>
<dbReference type="Gene3D" id="3.40.830.10">
    <property type="entry name" value="LigB-like"/>
    <property type="match status" value="1"/>
</dbReference>
<keyword evidence="5" id="KW-0560">Oxidoreductase</keyword>
<gene>
    <name evidence="7" type="ORF">AX018_1001135</name>
</gene>
<evidence type="ECO:0000256" key="1">
    <source>
        <dbReference type="ARBA" id="ARBA00001947"/>
    </source>
</evidence>
<comment type="caution">
    <text evidence="7">The sequence shown here is derived from an EMBL/GenBank/DDBJ whole genome shotgun (WGS) entry which is preliminary data.</text>
</comment>
<keyword evidence="8" id="KW-1185">Reference proteome</keyword>
<name>A0A328ZK68_9BURK</name>
<dbReference type="Proteomes" id="UP000248856">
    <property type="component" value="Unassembled WGS sequence"/>
</dbReference>
<dbReference type="GO" id="GO:0008270">
    <property type="term" value="F:zinc ion binding"/>
    <property type="evidence" value="ECO:0007669"/>
    <property type="project" value="InterPro"/>
</dbReference>
<dbReference type="PIRSF" id="PIRSF006157">
    <property type="entry name" value="Doxgns_DODA"/>
    <property type="match status" value="1"/>
</dbReference>
<dbReference type="EMBL" id="QLTA01000001">
    <property type="protein sequence ID" value="RAR86548.1"/>
    <property type="molecule type" value="Genomic_DNA"/>
</dbReference>
<evidence type="ECO:0000256" key="4">
    <source>
        <dbReference type="ARBA" id="ARBA00022833"/>
    </source>
</evidence>